<dbReference type="EMBL" id="JACCCW010000002">
    <property type="protein sequence ID" value="NYF81141.1"/>
    <property type="molecule type" value="Genomic_DNA"/>
</dbReference>
<comment type="caution">
    <text evidence="3">The sequence shown here is derived from an EMBL/GenBank/DDBJ whole genome shotgun (WGS) entry which is preliminary data.</text>
</comment>
<dbReference type="RefSeq" id="WP_179492988.1">
    <property type="nucleotide sequence ID" value="NZ_JACCCW010000002.1"/>
</dbReference>
<dbReference type="Proteomes" id="UP000589520">
    <property type="component" value="Unassembled WGS sequence"/>
</dbReference>
<evidence type="ECO:0000259" key="2">
    <source>
        <dbReference type="SMART" id="SM00909"/>
    </source>
</evidence>
<keyword evidence="4" id="KW-1185">Reference proteome</keyword>
<dbReference type="SMART" id="SM00909">
    <property type="entry name" value="Germane"/>
    <property type="match status" value="1"/>
</dbReference>
<organism evidence="3 4">
    <name type="scientific">Granulicella arctica</name>
    <dbReference type="NCBI Taxonomy" id="940613"/>
    <lineage>
        <taxon>Bacteria</taxon>
        <taxon>Pseudomonadati</taxon>
        <taxon>Acidobacteriota</taxon>
        <taxon>Terriglobia</taxon>
        <taxon>Terriglobales</taxon>
        <taxon>Acidobacteriaceae</taxon>
        <taxon>Granulicella</taxon>
    </lineage>
</organism>
<evidence type="ECO:0000256" key="1">
    <source>
        <dbReference type="SAM" id="Phobius"/>
    </source>
</evidence>
<evidence type="ECO:0000313" key="4">
    <source>
        <dbReference type="Proteomes" id="UP000589520"/>
    </source>
</evidence>
<protein>
    <recommendedName>
        <fullName evidence="2">GerMN domain-containing protein</fullName>
    </recommendedName>
</protein>
<dbReference type="AlphaFoldDB" id="A0A7Y9PL70"/>
<feature type="transmembrane region" description="Helical" evidence="1">
    <location>
        <begin position="7"/>
        <end position="26"/>
    </location>
</feature>
<evidence type="ECO:0000313" key="3">
    <source>
        <dbReference type="EMBL" id="NYF81141.1"/>
    </source>
</evidence>
<keyword evidence="1" id="KW-0472">Membrane</keyword>
<proteinExistence type="predicted"/>
<sequence length="211" mass="22984">MIPRYQRILFYSLSGLILLIAVITIYQHQRAHNRVTAANDAMPYIAPVDAQTESITLDLANDADGSILSALRDADLPQEPSQRARSLLERLFTEYALPESQHPIKPGTAVDDVFLLKPSNPTSSGLLAVVNLHGAFADTHPSGVTVESLTLQSIIGTLHANLPQVTEIRFLVDGQPRETLAGHADLLRTYPAIDTASQLLQPSQPIEIPQP</sequence>
<reference evidence="3 4" key="1">
    <citation type="submission" date="2020-07" db="EMBL/GenBank/DDBJ databases">
        <title>Genomic Encyclopedia of Type Strains, Phase IV (KMG-V): Genome sequencing to study the core and pangenomes of soil and plant-associated prokaryotes.</title>
        <authorList>
            <person name="Whitman W."/>
        </authorList>
    </citation>
    <scope>NUCLEOTIDE SEQUENCE [LARGE SCALE GENOMIC DNA]</scope>
    <source>
        <strain evidence="3 4">X4EP2</strain>
    </source>
</reference>
<name>A0A7Y9PL70_9BACT</name>
<dbReference type="InterPro" id="IPR019606">
    <property type="entry name" value="GerMN"/>
</dbReference>
<dbReference type="Pfam" id="PF10646">
    <property type="entry name" value="Germane"/>
    <property type="match status" value="1"/>
</dbReference>
<keyword evidence="1" id="KW-1133">Transmembrane helix</keyword>
<accession>A0A7Y9PL70</accession>
<gene>
    <name evidence="3" type="ORF">HDF17_003461</name>
</gene>
<feature type="domain" description="GerMN" evidence="2">
    <location>
        <begin position="84"/>
        <end position="181"/>
    </location>
</feature>
<keyword evidence="1" id="KW-0812">Transmembrane</keyword>